<dbReference type="InterPro" id="IPR006311">
    <property type="entry name" value="TAT_signal"/>
</dbReference>
<evidence type="ECO:0000313" key="1">
    <source>
        <dbReference type="EMBL" id="QIG44399.1"/>
    </source>
</evidence>
<evidence type="ECO:0008006" key="3">
    <source>
        <dbReference type="Google" id="ProtNLM"/>
    </source>
</evidence>
<keyword evidence="2" id="KW-1185">Reference proteome</keyword>
<dbReference type="EMBL" id="CP049257">
    <property type="protein sequence ID" value="QIG44399.1"/>
    <property type="molecule type" value="Genomic_DNA"/>
</dbReference>
<dbReference type="Gene3D" id="3.20.20.80">
    <property type="entry name" value="Glycosidases"/>
    <property type="match status" value="1"/>
</dbReference>
<dbReference type="RefSeq" id="WP_165235739.1">
    <property type="nucleotide sequence ID" value="NZ_CP049257.1"/>
</dbReference>
<protein>
    <recommendedName>
        <fullName evidence="3">GH26 domain-containing protein</fullName>
    </recommendedName>
</protein>
<reference evidence="1 2" key="1">
    <citation type="submission" date="2020-02" db="EMBL/GenBank/DDBJ databases">
        <title>Full genome sequence of Nocardioides sp. R-3366.</title>
        <authorList>
            <person name="Im W.-T."/>
        </authorList>
    </citation>
    <scope>NUCLEOTIDE SEQUENCE [LARGE SCALE GENOMIC DNA]</scope>
    <source>
        <strain evidence="1 2">R-3366</strain>
    </source>
</reference>
<accession>A0A6G6WGR1</accession>
<dbReference type="KEGG" id="nano:G5V58_17885"/>
<dbReference type="Proteomes" id="UP000502996">
    <property type="component" value="Chromosome"/>
</dbReference>
<organism evidence="1 2">
    <name type="scientific">Nocardioides anomalus</name>
    <dbReference type="NCBI Taxonomy" id="2712223"/>
    <lineage>
        <taxon>Bacteria</taxon>
        <taxon>Bacillati</taxon>
        <taxon>Actinomycetota</taxon>
        <taxon>Actinomycetes</taxon>
        <taxon>Propionibacteriales</taxon>
        <taxon>Nocardioidaceae</taxon>
        <taxon>Nocardioides</taxon>
    </lineage>
</organism>
<dbReference type="SUPFAM" id="SSF51445">
    <property type="entry name" value="(Trans)glycosidases"/>
    <property type="match status" value="1"/>
</dbReference>
<gene>
    <name evidence="1" type="ORF">G5V58_17885</name>
</gene>
<proteinExistence type="predicted"/>
<dbReference type="PROSITE" id="PS51318">
    <property type="entry name" value="TAT"/>
    <property type="match status" value="1"/>
</dbReference>
<dbReference type="InterPro" id="IPR017853">
    <property type="entry name" value="GH"/>
</dbReference>
<sequence>MTPFTRRDALRLGGVAGATALGAAALGGDLSVAGAARAEELKKRVRARLDKVTYRRGERMTLTVRDNLPRGRRISVRDSSGRTWTRRPDSGKHRIYTARADETGRGTVTVAAMWDDGRVVHNRRYRYQVHYEISGQQVNGFGSGALIGMNAPADEWDLRVREVGAGLAARRIFADLSAGANSQLDLVERAHADGMLPVISYKVGGDAAGAASGRFDAAAEQAATKLASYGLPTAVTVWHEPYPDISGAQYAALSRRLLPIFRRGEVKVGPILNGWLLDRQTTTFASYAPDDLFRTWDWFGIDTYETGTATNPSAFKPADAIRKMSAFVTSRGFDLPLGVGEYNGQSGATILAAGDALFTTPNVWFGCLWNQNLDFATVLTGDRLSAFRQTLADPRRRDLRIA</sequence>
<dbReference type="AlphaFoldDB" id="A0A6G6WGR1"/>
<name>A0A6G6WGR1_9ACTN</name>
<evidence type="ECO:0000313" key="2">
    <source>
        <dbReference type="Proteomes" id="UP000502996"/>
    </source>
</evidence>